<dbReference type="InterPro" id="IPR000182">
    <property type="entry name" value="GNAT_dom"/>
</dbReference>
<reference evidence="3" key="1">
    <citation type="submission" date="2015-07" db="EMBL/GenBank/DDBJ databases">
        <title>Fjat-14235 jcm11544.</title>
        <authorList>
            <person name="Liu B."/>
            <person name="Wang J."/>
            <person name="Zhu Y."/>
            <person name="Liu G."/>
            <person name="Chen Q."/>
            <person name="Chen Z."/>
            <person name="Lan J."/>
            <person name="Che J."/>
            <person name="Ge C."/>
            <person name="Shi H."/>
            <person name="Pan Z."/>
            <person name="Liu X."/>
        </authorList>
    </citation>
    <scope>NUCLEOTIDE SEQUENCE [LARGE SCALE GENOMIC DNA]</scope>
    <source>
        <strain evidence="3">JCM 11544</strain>
    </source>
</reference>
<dbReference type="Pfam" id="PF00583">
    <property type="entry name" value="Acetyltransf_1"/>
    <property type="match status" value="1"/>
</dbReference>
<gene>
    <name evidence="2" type="ORF">AF331_11210</name>
</gene>
<dbReference type="PATRIC" id="fig|189381.12.peg.2259"/>
<dbReference type="SUPFAM" id="SSF55729">
    <property type="entry name" value="Acyl-CoA N-acyltransferases (Nat)"/>
    <property type="match status" value="1"/>
</dbReference>
<dbReference type="RefSeq" id="WP_235576371.1">
    <property type="nucleotide sequence ID" value="NZ_LGUE01000004.1"/>
</dbReference>
<evidence type="ECO:0000313" key="3">
    <source>
        <dbReference type="Proteomes" id="UP000037405"/>
    </source>
</evidence>
<dbReference type="AlphaFoldDB" id="A0A0M0G749"/>
<dbReference type="STRING" id="189381.GCA_900166615_01636"/>
<dbReference type="Proteomes" id="UP000037405">
    <property type="component" value="Unassembled WGS sequence"/>
</dbReference>
<organism evidence="2 3">
    <name type="scientific">Rossellomorea marisflavi</name>
    <dbReference type="NCBI Taxonomy" id="189381"/>
    <lineage>
        <taxon>Bacteria</taxon>
        <taxon>Bacillati</taxon>
        <taxon>Bacillota</taxon>
        <taxon>Bacilli</taxon>
        <taxon>Bacillales</taxon>
        <taxon>Bacillaceae</taxon>
        <taxon>Rossellomorea</taxon>
    </lineage>
</organism>
<dbReference type="EMBL" id="LGUE01000004">
    <property type="protein sequence ID" value="KON85352.1"/>
    <property type="molecule type" value="Genomic_DNA"/>
</dbReference>
<evidence type="ECO:0000259" key="1">
    <source>
        <dbReference type="PROSITE" id="PS51186"/>
    </source>
</evidence>
<dbReference type="Gene3D" id="3.40.630.30">
    <property type="match status" value="1"/>
</dbReference>
<evidence type="ECO:0000313" key="2">
    <source>
        <dbReference type="EMBL" id="KON85352.1"/>
    </source>
</evidence>
<sequence>MIATMDINDPLQAQTVLSMQLRSYKVEAGLIGTDDIPPLKETTEDLQQCGETFLGWFEDGVLCGAIAYKKEGNEVDIHRLIVDPAHFRRGIAGKLLQELERSHPHSLYKVATAEKNLPAIRFYEKSGYEKVRTLTINDILSLVFFEKERRR</sequence>
<protein>
    <recommendedName>
        <fullName evidence="1">N-acetyltransferase domain-containing protein</fullName>
    </recommendedName>
</protein>
<dbReference type="CDD" id="cd04301">
    <property type="entry name" value="NAT_SF"/>
    <property type="match status" value="1"/>
</dbReference>
<proteinExistence type="predicted"/>
<dbReference type="GO" id="GO:0016747">
    <property type="term" value="F:acyltransferase activity, transferring groups other than amino-acyl groups"/>
    <property type="evidence" value="ECO:0007669"/>
    <property type="project" value="InterPro"/>
</dbReference>
<accession>A0A0M0G749</accession>
<feature type="domain" description="N-acetyltransferase" evidence="1">
    <location>
        <begin position="1"/>
        <end position="146"/>
    </location>
</feature>
<comment type="caution">
    <text evidence="2">The sequence shown here is derived from an EMBL/GenBank/DDBJ whole genome shotgun (WGS) entry which is preliminary data.</text>
</comment>
<keyword evidence="3" id="KW-1185">Reference proteome</keyword>
<dbReference type="InterPro" id="IPR016181">
    <property type="entry name" value="Acyl_CoA_acyltransferase"/>
</dbReference>
<dbReference type="PROSITE" id="PS51186">
    <property type="entry name" value="GNAT"/>
    <property type="match status" value="1"/>
</dbReference>
<name>A0A0M0G749_9BACI</name>